<dbReference type="SUPFAM" id="SSF50998">
    <property type="entry name" value="Quinoprotein alcohol dehydrogenase-like"/>
    <property type="match status" value="1"/>
</dbReference>
<dbReference type="EMBL" id="JAYDYW010000008">
    <property type="protein sequence ID" value="MEE1674508.1"/>
    <property type="molecule type" value="Genomic_DNA"/>
</dbReference>
<keyword evidence="4" id="KW-0479">Metal-binding</keyword>
<evidence type="ECO:0000313" key="9">
    <source>
        <dbReference type="EMBL" id="MEE1674508.1"/>
    </source>
</evidence>
<accession>A0ABU7G528</accession>
<dbReference type="InterPro" id="IPR008707">
    <property type="entry name" value="B-propeller_PilY1"/>
</dbReference>
<comment type="subcellular location">
    <subcellularLocation>
        <location evidence="1">Fimbrium</location>
    </subcellularLocation>
</comment>
<keyword evidence="10" id="KW-1185">Reference proteome</keyword>
<name>A0ABU7G528_9ALTE</name>
<protein>
    <submittedName>
        <fullName evidence="9">PilC/PilY family type IV pilus protein</fullName>
    </submittedName>
</protein>
<comment type="similarity">
    <text evidence="2">Belongs to the PilY1 family.</text>
</comment>
<dbReference type="InterPro" id="IPR018391">
    <property type="entry name" value="PQQ_b-propeller_rpt"/>
</dbReference>
<evidence type="ECO:0000256" key="1">
    <source>
        <dbReference type="ARBA" id="ARBA00004561"/>
    </source>
</evidence>
<dbReference type="Proteomes" id="UP001310248">
    <property type="component" value="Unassembled WGS sequence"/>
</dbReference>
<dbReference type="Pfam" id="PF05567">
    <property type="entry name" value="T4P_PilY1"/>
    <property type="match status" value="1"/>
</dbReference>
<dbReference type="InterPro" id="IPR011047">
    <property type="entry name" value="Quinoprotein_ADH-like_sf"/>
</dbReference>
<feature type="region of interest" description="Disordered" evidence="7">
    <location>
        <begin position="1171"/>
        <end position="1192"/>
    </location>
</feature>
<evidence type="ECO:0000313" key="10">
    <source>
        <dbReference type="Proteomes" id="UP001310248"/>
    </source>
</evidence>
<keyword evidence="6" id="KW-0281">Fimbrium</keyword>
<keyword evidence="5" id="KW-0106">Calcium</keyword>
<keyword evidence="3" id="KW-1029">Fimbrium biogenesis</keyword>
<evidence type="ECO:0000256" key="2">
    <source>
        <dbReference type="ARBA" id="ARBA00008387"/>
    </source>
</evidence>
<evidence type="ECO:0000256" key="4">
    <source>
        <dbReference type="ARBA" id="ARBA00022723"/>
    </source>
</evidence>
<evidence type="ECO:0000256" key="5">
    <source>
        <dbReference type="ARBA" id="ARBA00022837"/>
    </source>
</evidence>
<dbReference type="SMART" id="SM00564">
    <property type="entry name" value="PQQ"/>
    <property type="match status" value="3"/>
</dbReference>
<dbReference type="RefSeq" id="WP_329775609.1">
    <property type="nucleotide sequence ID" value="NZ_JAYDYW010000008.1"/>
</dbReference>
<evidence type="ECO:0000256" key="6">
    <source>
        <dbReference type="ARBA" id="ARBA00023263"/>
    </source>
</evidence>
<comment type="caution">
    <text evidence="9">The sequence shown here is derived from an EMBL/GenBank/DDBJ whole genome shotgun (WGS) entry which is preliminary data.</text>
</comment>
<evidence type="ECO:0000256" key="7">
    <source>
        <dbReference type="SAM" id="MobiDB-lite"/>
    </source>
</evidence>
<evidence type="ECO:0000259" key="8">
    <source>
        <dbReference type="Pfam" id="PF05567"/>
    </source>
</evidence>
<reference evidence="10" key="1">
    <citation type="submission" date="2023-07" db="EMBL/GenBank/DDBJ databases">
        <title>Draft genome sequence of Agarivorans aestuarii strain ZMCS4, a CAZymes producing bacteria isolated from the marine brown algae Clodostephus spongiosus.</title>
        <authorList>
            <person name="Lorente B."/>
            <person name="Cabral C."/>
            <person name="Frias J."/>
            <person name="Faria J."/>
            <person name="Toubarro D."/>
        </authorList>
    </citation>
    <scope>NUCLEOTIDE SEQUENCE [LARGE SCALE GENOMIC DNA]</scope>
    <source>
        <strain evidence="10">ZMCS4</strain>
    </source>
</reference>
<feature type="domain" description="PilY1 beta-propeller" evidence="8">
    <location>
        <begin position="999"/>
        <end position="1308"/>
    </location>
</feature>
<organism evidence="9 10">
    <name type="scientific">Agarivorans aestuarii</name>
    <dbReference type="NCBI Taxonomy" id="1563703"/>
    <lineage>
        <taxon>Bacteria</taxon>
        <taxon>Pseudomonadati</taxon>
        <taxon>Pseudomonadota</taxon>
        <taxon>Gammaproteobacteria</taxon>
        <taxon>Alteromonadales</taxon>
        <taxon>Alteromonadaceae</taxon>
        <taxon>Agarivorans</taxon>
    </lineage>
</organism>
<proteinExistence type="inferred from homology"/>
<gene>
    <name evidence="9" type="ORF">SNR37_003951</name>
</gene>
<sequence length="1500" mass="163574">MNNLVKSVFSCSVIGTIVLGVNAAELDLADAPLYTASKPPPMVMLVMGRDHTLYYEAYNDASDLDGDDELDITYKPNSIDYAGYFDSHRCYIYENGIFVPGDGVSSSAKACVGVIGEWSGDFLNYLTMSRMDVLRQVLYGGTRIVDEVAANGENGRTVLERVFIPQEAHSWAKSYATPGPSDTWENTYLLSEYTELVNPDPGLKHFFGTASFSNNGTPQIKILENQDHNVWNWASTEQPVLTFIDTDGTSANRIYPTAADYTTYNIRVEVCVENKLEANCKEYSEGNYKPTGVLHEYGENGSIEFGLITGSFDKNLSGGVLRKAVGDFALEVDSESGKFKEDEVGIVGTINRLKIYGFSYQHDDYNNDAIESCGWITTGPIVNGQCTSWGNPVGEMLYESLRYFHGEKSASSSYSSGSGSIDDKLGLPYATWDDPYENWDVPATAKRSYCAAPYNLVISDINPSYDSDELPGALDDFLKLDSNKKAIQYDGSTLTDFDITSLLKTISKEEGLDNGHYFIGESVGDISKTTSAPTAKKVTNLSTIRGLSPAEPTKEGSYSVAGVAYYGHKTDLFPSREGKQNISTMVVAISSPLPEVEANVGGSIIKIVPFAKSVGSNNHGDYPIDKTQGEFQPTNTIVDYYVESFSSTSGVFRINFEDVEQGADHDMDMIVQYKYEVKNLCPSPSNTSCDDSDKKLGLELTLTSEYAAGGIHQHAGYVISGTEKDGIYLDVKDKNGGNVTYYLDTPLQDDSPYPDNSRKISSNTDDLGYVRTRYFFPSGDSAELLPSPLWYAAKWGGFVDSDEGPNANGMPDPGEWDKNQSGEPDNYFPVTNAGELQAQIGKALDSTFGDDQSSTSPVFNNTFLNSGAFLYQTRFEGEAWSGDVLAYSSNGGSFSDTPSWQAAEKIDAIPSSSRVIYTRNDESNEIIDFVVPTDLLGADDGLSSNQIGALLAGQNGSDDEKLAYLTAVINYLRGDRTFESPDLAYNMRERKSALGDIINSTPYYVDKVNGHDVGKPVLVFGANDGMVHVLDVATGEEIMAYIPSQVYADLNSLTKSSYTHRYFVDGGIAGFTDDNDKTIVVGTLGTGFKGLYAIDVSDMSSPNKNKIKWEIDADTSGYGGLGYTRETPTIAKLANGKTGVIFSNGYNSSDDEGQLFIADIEDGSLIATLKTGVGSSDDPTGESRPNGLASPAVVDKNSDGVADRIYVGDLFGNLWAFDISNSSSSNWTIDNSDNKPLFTAVSLDKSGSPAEYISQAITTKPSVGIHPNGLSQGVLVAFGTGKYIENDDNKYLGEPTQTVYAIWDKLNQTYYTDTREEVDGEQVYTSLLRQSIIEEDSRNRRLSSYPIDWGAHKGWYLDLVNTQNDNTNNYGERQVTNSLLLANKLSFTTLLPNEDPCTTGGSGWYMEMNLHSGVTWNSGNENYVDPNDDTNTIDDESSHQKVNDGIPSAPSVIIDPNLTDGVVSDDGIIQKNCITLSNGSMFCYDDYQSPTGRLSLRTLH</sequence>
<evidence type="ECO:0000256" key="3">
    <source>
        <dbReference type="ARBA" id="ARBA00022558"/>
    </source>
</evidence>
<feature type="region of interest" description="Disordered" evidence="7">
    <location>
        <begin position="802"/>
        <end position="825"/>
    </location>
</feature>